<evidence type="ECO:0000313" key="4">
    <source>
        <dbReference type="EMBL" id="MCD2492602.1"/>
    </source>
</evidence>
<dbReference type="Pfam" id="PF00440">
    <property type="entry name" value="TetR_N"/>
    <property type="match status" value="1"/>
</dbReference>
<evidence type="ECO:0000256" key="2">
    <source>
        <dbReference type="PROSITE-ProRule" id="PRU00335"/>
    </source>
</evidence>
<dbReference type="AlphaFoldDB" id="A0AAP2RI30"/>
<dbReference type="PANTHER" id="PTHR43479">
    <property type="entry name" value="ACREF/ENVCD OPERON REPRESSOR-RELATED"/>
    <property type="match status" value="1"/>
</dbReference>
<keyword evidence="1 2" id="KW-0238">DNA-binding</keyword>
<organism evidence="4 5">
    <name type="scientific">Lientehia hominis</name>
    <dbReference type="NCBI Taxonomy" id="2897778"/>
    <lineage>
        <taxon>Bacteria</taxon>
        <taxon>Bacillati</taxon>
        <taxon>Bacillota</taxon>
        <taxon>Clostridia</taxon>
        <taxon>Lachnospirales</taxon>
        <taxon>Lachnospiraceae</taxon>
        <taxon>Lientehia</taxon>
    </lineage>
</organism>
<dbReference type="EMBL" id="JAJNOR010000004">
    <property type="protein sequence ID" value="MCD2492602.1"/>
    <property type="molecule type" value="Genomic_DNA"/>
</dbReference>
<dbReference type="InterPro" id="IPR050624">
    <property type="entry name" value="HTH-type_Tx_Regulator"/>
</dbReference>
<proteinExistence type="predicted"/>
<evidence type="ECO:0000313" key="5">
    <source>
        <dbReference type="Proteomes" id="UP001299265"/>
    </source>
</evidence>
<gene>
    <name evidence="4" type="ORF">LQE92_08175</name>
</gene>
<dbReference type="GO" id="GO:0003677">
    <property type="term" value="F:DNA binding"/>
    <property type="evidence" value="ECO:0007669"/>
    <property type="project" value="UniProtKB-UniRule"/>
</dbReference>
<dbReference type="SUPFAM" id="SSF48498">
    <property type="entry name" value="Tetracyclin repressor-like, C-terminal domain"/>
    <property type="match status" value="1"/>
</dbReference>
<protein>
    <submittedName>
        <fullName evidence="4">TetR/AcrR family transcriptional regulator</fullName>
    </submittedName>
</protein>
<sequence length="209" mass="24491">MTTKERIIEEALTLFSVKGYHGTSVKNIADAVGIKDSSLYKHFKSKKEIFDTIVLEMSDRMELMSKEYGLPDDAELEQGAAIYAALTMESLLSLSRKIFLFYLTDSFASRFRRMLTAEQYRDREIYQVYRHTFMDSAVVYQTALFGEMIRQGIFHGEDPEAMAVNFYAPIFFLLNKYDQEPDKIEESLMALERQVKEFDRIYRKDQRRG</sequence>
<dbReference type="Proteomes" id="UP001299265">
    <property type="component" value="Unassembled WGS sequence"/>
</dbReference>
<dbReference type="PANTHER" id="PTHR43479:SF11">
    <property type="entry name" value="ACREF_ENVCD OPERON REPRESSOR-RELATED"/>
    <property type="match status" value="1"/>
</dbReference>
<dbReference type="InterPro" id="IPR009057">
    <property type="entry name" value="Homeodomain-like_sf"/>
</dbReference>
<name>A0AAP2RI30_9FIRM</name>
<dbReference type="InterPro" id="IPR036271">
    <property type="entry name" value="Tet_transcr_reg_TetR-rel_C_sf"/>
</dbReference>
<feature type="domain" description="HTH tetR-type" evidence="3">
    <location>
        <begin position="1"/>
        <end position="61"/>
    </location>
</feature>
<dbReference type="SUPFAM" id="SSF46689">
    <property type="entry name" value="Homeodomain-like"/>
    <property type="match status" value="1"/>
</dbReference>
<reference evidence="4 5" key="1">
    <citation type="submission" date="2021-11" db="EMBL/GenBank/DDBJ databases">
        <title>Lacrimispora sp. nov. NSJ-141 isolated from human feces.</title>
        <authorList>
            <person name="Abdugheni R."/>
        </authorList>
    </citation>
    <scope>NUCLEOTIDE SEQUENCE [LARGE SCALE GENOMIC DNA]</scope>
    <source>
        <strain evidence="4 5">NSJ-141</strain>
    </source>
</reference>
<evidence type="ECO:0000259" key="3">
    <source>
        <dbReference type="PROSITE" id="PS50977"/>
    </source>
</evidence>
<dbReference type="PROSITE" id="PS50977">
    <property type="entry name" value="HTH_TETR_2"/>
    <property type="match status" value="1"/>
</dbReference>
<evidence type="ECO:0000256" key="1">
    <source>
        <dbReference type="ARBA" id="ARBA00023125"/>
    </source>
</evidence>
<dbReference type="InterPro" id="IPR001647">
    <property type="entry name" value="HTH_TetR"/>
</dbReference>
<feature type="DNA-binding region" description="H-T-H motif" evidence="2">
    <location>
        <begin position="24"/>
        <end position="43"/>
    </location>
</feature>
<comment type="caution">
    <text evidence="4">The sequence shown here is derived from an EMBL/GenBank/DDBJ whole genome shotgun (WGS) entry which is preliminary data.</text>
</comment>
<dbReference type="RefSeq" id="WP_231062489.1">
    <property type="nucleotide sequence ID" value="NZ_JAJNOR010000004.1"/>
</dbReference>
<dbReference type="Gene3D" id="1.10.357.10">
    <property type="entry name" value="Tetracycline Repressor, domain 2"/>
    <property type="match status" value="1"/>
</dbReference>
<dbReference type="PRINTS" id="PR00455">
    <property type="entry name" value="HTHTETR"/>
</dbReference>
<accession>A0AAP2RI30</accession>
<keyword evidence="5" id="KW-1185">Reference proteome</keyword>